<evidence type="ECO:0000313" key="2">
    <source>
        <dbReference type="EMBL" id="CAD7252743.1"/>
    </source>
</evidence>
<evidence type="ECO:0000313" key="3">
    <source>
        <dbReference type="Proteomes" id="UP000677054"/>
    </source>
</evidence>
<proteinExistence type="predicted"/>
<accession>A0A7R9FRX9</accession>
<sequence length="278" mass="31123">MSSPLTMMNNGWNEEPDLDAELEMEAEMYAGPEPPTQWDAYHQQEATLTQTKAAEPSDSVPLASLLGDDGRKDADRRNGPNSENVEESQVFDSFPLEQLTGPRKRDFQDVLHLSDLDFSVSQPAKRPKMGCEKAQSDQVEDEYAEVIAKIRAQRSAGGKQEFFTSRLPGVRKEREAMIFRHVPQCPFVSVTAADGTRVYLRLRNDEPHELVEVKPQHRTNLLGTPFIVLQQQAEQEVIGVLSQTVVLGLSSQQYGAFVVEMVHVLQLSLPYHAGSVLF</sequence>
<reference evidence="2" key="1">
    <citation type="submission" date="2020-11" db="EMBL/GenBank/DDBJ databases">
        <authorList>
            <person name="Tran Van P."/>
        </authorList>
    </citation>
    <scope>NUCLEOTIDE SEQUENCE</scope>
</reference>
<evidence type="ECO:0000256" key="1">
    <source>
        <dbReference type="SAM" id="MobiDB-lite"/>
    </source>
</evidence>
<dbReference type="EMBL" id="CAJPEV010004786">
    <property type="protein sequence ID" value="CAG0902307.1"/>
    <property type="molecule type" value="Genomic_DNA"/>
</dbReference>
<keyword evidence="3" id="KW-1185">Reference proteome</keyword>
<dbReference type="EMBL" id="LR904303">
    <property type="protein sequence ID" value="CAD7252743.1"/>
    <property type="molecule type" value="Genomic_DNA"/>
</dbReference>
<feature type="region of interest" description="Disordered" evidence="1">
    <location>
        <begin position="30"/>
        <end position="98"/>
    </location>
</feature>
<feature type="compositionally biased region" description="Basic and acidic residues" evidence="1">
    <location>
        <begin position="68"/>
        <end position="78"/>
    </location>
</feature>
<organism evidence="2">
    <name type="scientific">Darwinula stevensoni</name>
    <dbReference type="NCBI Taxonomy" id="69355"/>
    <lineage>
        <taxon>Eukaryota</taxon>
        <taxon>Metazoa</taxon>
        <taxon>Ecdysozoa</taxon>
        <taxon>Arthropoda</taxon>
        <taxon>Crustacea</taxon>
        <taxon>Oligostraca</taxon>
        <taxon>Ostracoda</taxon>
        <taxon>Podocopa</taxon>
        <taxon>Podocopida</taxon>
        <taxon>Darwinulocopina</taxon>
        <taxon>Darwinuloidea</taxon>
        <taxon>Darwinulidae</taxon>
        <taxon>Darwinula</taxon>
    </lineage>
</organism>
<name>A0A7R9FRX9_9CRUS</name>
<dbReference type="AlphaFoldDB" id="A0A7R9FRX9"/>
<dbReference type="Proteomes" id="UP000677054">
    <property type="component" value="Unassembled WGS sequence"/>
</dbReference>
<protein>
    <submittedName>
        <fullName evidence="2">Uncharacterized protein</fullName>
    </submittedName>
</protein>
<gene>
    <name evidence="2" type="ORF">DSTB1V02_LOCUS12498</name>
</gene>